<dbReference type="GO" id="GO:0003978">
    <property type="term" value="F:UDP-glucose 4-epimerase activity"/>
    <property type="evidence" value="ECO:0007669"/>
    <property type="project" value="UniProtKB-EC"/>
</dbReference>
<dbReference type="OrthoDB" id="9402762at2759"/>
<dbReference type="STRING" id="93625.A0A409WN20"/>
<feature type="compositionally biased region" description="Basic and acidic residues" evidence="10">
    <location>
        <begin position="794"/>
        <end position="819"/>
    </location>
</feature>
<dbReference type="Gene3D" id="3.90.25.10">
    <property type="entry name" value="UDP-galactose 4-epimerase, domain 1"/>
    <property type="match status" value="1"/>
</dbReference>
<comment type="function">
    <text evidence="7">Mutarotase converts alpha-aldose to the beta-anomer. It is active on D-glucose, L-arabinose, D-xylose, D-galactose, maltose and lactose.</text>
</comment>
<dbReference type="PANTHER" id="PTHR43725:SF47">
    <property type="entry name" value="UDP-GLUCOSE 4-EPIMERASE"/>
    <property type="match status" value="1"/>
</dbReference>
<comment type="caution">
    <text evidence="12">The sequence shown here is derived from an EMBL/GenBank/DDBJ whole genome shotgun (WGS) entry which is preliminary data.</text>
</comment>
<comment type="catalytic activity">
    <reaction evidence="1">
        <text>UDP-alpha-D-glucose = UDP-alpha-D-galactose</text>
        <dbReference type="Rhea" id="RHEA:22168"/>
        <dbReference type="ChEBI" id="CHEBI:58885"/>
        <dbReference type="ChEBI" id="CHEBI:66914"/>
        <dbReference type="EC" id="5.1.3.2"/>
    </reaction>
</comment>
<comment type="similarity">
    <text evidence="9">In the C-terminal section; belongs to the aldose epimerase family.</text>
</comment>
<dbReference type="PANTHER" id="PTHR43725">
    <property type="entry name" value="UDP-GLUCOSE 4-EPIMERASE"/>
    <property type="match status" value="1"/>
</dbReference>
<feature type="compositionally biased region" description="Low complexity" evidence="10">
    <location>
        <begin position="725"/>
        <end position="734"/>
    </location>
</feature>
<dbReference type="NCBIfam" id="TIGR01179">
    <property type="entry name" value="galE"/>
    <property type="match status" value="1"/>
</dbReference>
<evidence type="ECO:0000256" key="5">
    <source>
        <dbReference type="ARBA" id="ARBA00023027"/>
    </source>
</evidence>
<organism evidence="12 13">
    <name type="scientific">Psilocybe cyanescens</name>
    <dbReference type="NCBI Taxonomy" id="93625"/>
    <lineage>
        <taxon>Eukaryota</taxon>
        <taxon>Fungi</taxon>
        <taxon>Dikarya</taxon>
        <taxon>Basidiomycota</taxon>
        <taxon>Agaricomycotina</taxon>
        <taxon>Agaricomycetes</taxon>
        <taxon>Agaricomycetidae</taxon>
        <taxon>Agaricales</taxon>
        <taxon>Agaricineae</taxon>
        <taxon>Strophariaceae</taxon>
        <taxon>Psilocybe</taxon>
    </lineage>
</organism>
<protein>
    <recommendedName>
        <fullName evidence="11">NAD(P)-binding domain-containing protein</fullName>
    </recommendedName>
</protein>
<name>A0A409WN20_PSICY</name>
<evidence type="ECO:0000256" key="6">
    <source>
        <dbReference type="ARBA" id="ARBA00023235"/>
    </source>
</evidence>
<comment type="similarity">
    <text evidence="8">In the N-terminal section; belongs to the NAD(P)-dependent epimerase/dehydratase family.</text>
</comment>
<dbReference type="Gene3D" id="3.40.50.720">
    <property type="entry name" value="NAD(P)-binding Rossmann-like Domain"/>
    <property type="match status" value="1"/>
</dbReference>
<keyword evidence="13" id="KW-1185">Reference proteome</keyword>
<dbReference type="GO" id="GO:0005829">
    <property type="term" value="C:cytosol"/>
    <property type="evidence" value="ECO:0007669"/>
    <property type="project" value="TreeGrafter"/>
</dbReference>
<reference evidence="12 13" key="1">
    <citation type="journal article" date="2018" name="Evol. Lett.">
        <title>Horizontal gene cluster transfer increased hallucinogenic mushroom diversity.</title>
        <authorList>
            <person name="Reynolds H.T."/>
            <person name="Vijayakumar V."/>
            <person name="Gluck-Thaler E."/>
            <person name="Korotkin H.B."/>
            <person name="Matheny P.B."/>
            <person name="Slot J.C."/>
        </authorList>
    </citation>
    <scope>NUCLEOTIDE SEQUENCE [LARGE SCALE GENOMIC DNA]</scope>
    <source>
        <strain evidence="12 13">2631</strain>
    </source>
</reference>
<dbReference type="InParanoid" id="A0A409WN20"/>
<dbReference type="Pfam" id="PF16363">
    <property type="entry name" value="GDP_Man_Dehyd"/>
    <property type="match status" value="1"/>
</dbReference>
<evidence type="ECO:0000256" key="1">
    <source>
        <dbReference type="ARBA" id="ARBA00000083"/>
    </source>
</evidence>
<evidence type="ECO:0000256" key="3">
    <source>
        <dbReference type="ARBA" id="ARBA00004947"/>
    </source>
</evidence>
<sequence length="1117" mass="123967">MASLQPHLTSLLKSLPPSPIDKKTLDDLVERTLVETKNKSSPENKKGQWEYLLKNDIFLLAASEGTALKQDESKYYAGLCDKLDLTLTFTEHDACEPAFPLTVLQDLLETQTIASCSHIFSWIESRADRLTEGMVPQKGKALILLRTLNDLLRRLSKMGTTTIFCGRILTFLSGVFPLGERSGVNLRGEYGPTWEGVQFSDKAKREGSRAESKAEETATKESKEDAVQETEKMEVDEMKAPAGQTLAEKKEDFYNTFWSLQLPFSKPPLFAQKTTFEEFKQAVGKVMPVIKEATAKERAMMGSRSGAGASGILKRKRDSEEESNSNEYFFAKFLTSPDLLDLEIADTHFRRQFLFQLLTLLNHLLNFTKTAKATWYTIRNRSLQLDFTLDDSEVQWVQDTLTKVTEELRQTTPNGRTFADTVSVILERERNWVKWKNELCTPFDREPWFQEVDGQKVGFFEATKDIREQMRKPPPEWKWRMGTEALTEIWDMGYTNLEDLQNPFQPGDVKDFVKKIKQEDARISLRKQKLDKMATLAKSRAAAAANLTKNAAPNPPPSIVVSSDPSPPSKLEMPTPRIEPAPGTLAAPRPVSGIGNSPIHPSLPPKPGSPSKLASSSQESVKIVSPAPNVAPVPPPVSTPAPVASPAPAPAPAPVPTDPEIAKYEENKQRWAWLALRAARDQYLQHFGKIGSGDIELLAQEIEKEKEKPLRGEDTSSVTIGEEQGSGSPSSVLAPSPVLSKRTFAAMSSLKNVIVTGGAGYIGSHVIYVLQKTRRYKVISLDNHHNSHPAALDRVSKLSKSELPDDATDTDRESTEIDSHKCDLTQPEQIKAVFEKYGKGSIWGVIHIAAYKAVGESTQIPLTYYANNVSATVSLLQVMADYDCHRFVYSSSATVYGTPPIIPIPESTKLQADSPYGKTKVMCETIIDDLCHSDKNWRAISLRYFNPAGAHPSGQIGEDPRGRPGNLLPLLAQMAVGRVKDATLKVFGNDYPTPDGTCVRDYLHIMDLASGHVLALDALAPESRVFDSNADAFFKAYNLGKGKGLSVLQIVDAMRKATGFDYKYEIIGRRRGDVPDLTADPTLAQKELGFKAPADLETMCRDLWNWQTKNRLGYNTQ</sequence>
<accession>A0A409WN20</accession>
<dbReference type="AlphaFoldDB" id="A0A409WN20"/>
<comment type="pathway">
    <text evidence="3">Carbohydrate metabolism; galactose metabolism.</text>
</comment>
<proteinExistence type="inferred from homology"/>
<evidence type="ECO:0000256" key="2">
    <source>
        <dbReference type="ARBA" id="ARBA00001911"/>
    </source>
</evidence>
<feature type="region of interest" description="Disordered" evidence="10">
    <location>
        <begin position="790"/>
        <end position="819"/>
    </location>
</feature>
<dbReference type="Proteomes" id="UP000283269">
    <property type="component" value="Unassembled WGS sequence"/>
</dbReference>
<dbReference type="SUPFAM" id="SSF51735">
    <property type="entry name" value="NAD(P)-binding Rossmann-fold domains"/>
    <property type="match status" value="1"/>
</dbReference>
<evidence type="ECO:0000313" key="12">
    <source>
        <dbReference type="EMBL" id="PPQ79890.1"/>
    </source>
</evidence>
<feature type="region of interest" description="Disordered" evidence="10">
    <location>
        <begin position="547"/>
        <end position="632"/>
    </location>
</feature>
<evidence type="ECO:0000256" key="7">
    <source>
        <dbReference type="ARBA" id="ARBA00037676"/>
    </source>
</evidence>
<dbReference type="CDD" id="cd05247">
    <property type="entry name" value="UDP_G4E_1_SDR_e"/>
    <property type="match status" value="1"/>
</dbReference>
<dbReference type="InterPro" id="IPR016040">
    <property type="entry name" value="NAD(P)-bd_dom"/>
</dbReference>
<comment type="cofactor">
    <cofactor evidence="2">
        <name>NAD(+)</name>
        <dbReference type="ChEBI" id="CHEBI:57540"/>
    </cofactor>
</comment>
<feature type="region of interest" description="Disordered" evidence="10">
    <location>
        <begin position="706"/>
        <end position="734"/>
    </location>
</feature>
<gene>
    <name evidence="12" type="ORF">CVT25_002946</name>
</gene>
<evidence type="ECO:0000256" key="4">
    <source>
        <dbReference type="ARBA" id="ARBA00005028"/>
    </source>
</evidence>
<dbReference type="InterPro" id="IPR005886">
    <property type="entry name" value="UDP_G4E"/>
</dbReference>
<feature type="domain" description="NAD(P)-binding" evidence="11">
    <location>
        <begin position="754"/>
        <end position="1102"/>
    </location>
</feature>
<dbReference type="InterPro" id="IPR021861">
    <property type="entry name" value="THO_THOC1"/>
</dbReference>
<feature type="region of interest" description="Disordered" evidence="10">
    <location>
        <begin position="201"/>
        <end position="236"/>
    </location>
</feature>
<comment type="pathway">
    <text evidence="4">Carbohydrate metabolism; hexose metabolism.</text>
</comment>
<evidence type="ECO:0000259" key="11">
    <source>
        <dbReference type="Pfam" id="PF16363"/>
    </source>
</evidence>
<evidence type="ECO:0000256" key="8">
    <source>
        <dbReference type="ARBA" id="ARBA00037955"/>
    </source>
</evidence>
<dbReference type="GO" id="GO:0006012">
    <property type="term" value="P:galactose metabolic process"/>
    <property type="evidence" value="ECO:0007669"/>
    <property type="project" value="InterPro"/>
</dbReference>
<evidence type="ECO:0000256" key="10">
    <source>
        <dbReference type="SAM" id="MobiDB-lite"/>
    </source>
</evidence>
<dbReference type="Pfam" id="PF11957">
    <property type="entry name" value="efThoc1"/>
    <property type="match status" value="1"/>
</dbReference>
<dbReference type="InterPro" id="IPR036291">
    <property type="entry name" value="NAD(P)-bd_dom_sf"/>
</dbReference>
<evidence type="ECO:0000313" key="13">
    <source>
        <dbReference type="Proteomes" id="UP000283269"/>
    </source>
</evidence>
<keyword evidence="6" id="KW-0413">Isomerase</keyword>
<dbReference type="EMBL" id="NHYD01003359">
    <property type="protein sequence ID" value="PPQ79890.1"/>
    <property type="molecule type" value="Genomic_DNA"/>
</dbReference>
<keyword evidence="5" id="KW-0520">NAD</keyword>
<evidence type="ECO:0000256" key="9">
    <source>
        <dbReference type="ARBA" id="ARBA00038238"/>
    </source>
</evidence>